<sequence>MEIAPDLFGEHSFVFPKSKLTSRKAELGSISDGFLLDLSDPDNPILYVLEVELRSHGLEHIATQVLKFAISYKESKSKLNVFFKEIIRVDANS</sequence>
<proteinExistence type="predicted"/>
<organism evidence="1 2">
    <name type="scientific">Candidatus Terraquivivens tikiterensis</name>
    <dbReference type="NCBI Taxonomy" id="1980982"/>
    <lineage>
        <taxon>Archaea</taxon>
        <taxon>Nitrososphaerota</taxon>
        <taxon>Candidatus Wolframiiraptoraceae</taxon>
        <taxon>Candidatus Terraquivivens</taxon>
    </lineage>
</organism>
<evidence type="ECO:0000313" key="2">
    <source>
        <dbReference type="Proteomes" id="UP000244066"/>
    </source>
</evidence>
<gene>
    <name evidence="1" type="ORF">B9J98_00065</name>
</gene>
<dbReference type="EMBL" id="NDWU01000001">
    <property type="protein sequence ID" value="PUA34283.1"/>
    <property type="molecule type" value="Genomic_DNA"/>
</dbReference>
<protein>
    <submittedName>
        <fullName evidence="1">Uncharacterized protein</fullName>
    </submittedName>
</protein>
<name>A0A2R7Y9U5_9ARCH</name>
<reference evidence="1 2" key="1">
    <citation type="submission" date="2017-04" db="EMBL/GenBank/DDBJ databases">
        <title>Draft Aigarchaeota genome from a New Zealand hot spring.</title>
        <authorList>
            <person name="Reysenbach A.-L."/>
            <person name="Donaho J.A."/>
            <person name="Gerhart J."/>
            <person name="Kelley J.F."/>
            <person name="Kouba K."/>
            <person name="Podar M."/>
            <person name="Stott M."/>
        </authorList>
    </citation>
    <scope>NUCLEOTIDE SEQUENCE [LARGE SCALE GENOMIC DNA]</scope>
    <source>
        <strain evidence="1">NZ13_MG1</strain>
    </source>
</reference>
<dbReference type="AlphaFoldDB" id="A0A2R7Y9U5"/>
<dbReference type="Proteomes" id="UP000244066">
    <property type="component" value="Unassembled WGS sequence"/>
</dbReference>
<accession>A0A2R7Y9U5</accession>
<comment type="caution">
    <text evidence="1">The sequence shown here is derived from an EMBL/GenBank/DDBJ whole genome shotgun (WGS) entry which is preliminary data.</text>
</comment>
<evidence type="ECO:0000313" key="1">
    <source>
        <dbReference type="EMBL" id="PUA34283.1"/>
    </source>
</evidence>